<keyword evidence="4" id="KW-1185">Reference proteome</keyword>
<feature type="signal peptide" evidence="1">
    <location>
        <begin position="1"/>
        <end position="18"/>
    </location>
</feature>
<gene>
    <name evidence="3" type="ORF">C0J50_12125</name>
</gene>
<evidence type="ECO:0000313" key="3">
    <source>
        <dbReference type="EMBL" id="KAI5609530.1"/>
    </source>
</evidence>
<name>A0AAD5A4X4_SILAS</name>
<feature type="domain" description="Ig-like" evidence="2">
    <location>
        <begin position="14"/>
        <end position="72"/>
    </location>
</feature>
<comment type="caution">
    <text evidence="3">The sequence shown here is derived from an EMBL/GenBank/DDBJ whole genome shotgun (WGS) entry which is preliminary data.</text>
</comment>
<dbReference type="InterPro" id="IPR013783">
    <property type="entry name" value="Ig-like_fold"/>
</dbReference>
<dbReference type="InterPro" id="IPR050199">
    <property type="entry name" value="IgHV"/>
</dbReference>
<organism evidence="3 4">
    <name type="scientific">Silurus asotus</name>
    <name type="common">Amur catfish</name>
    <name type="synonym">Parasilurus asotus</name>
    <dbReference type="NCBI Taxonomy" id="30991"/>
    <lineage>
        <taxon>Eukaryota</taxon>
        <taxon>Metazoa</taxon>
        <taxon>Chordata</taxon>
        <taxon>Craniata</taxon>
        <taxon>Vertebrata</taxon>
        <taxon>Euteleostomi</taxon>
        <taxon>Actinopterygii</taxon>
        <taxon>Neopterygii</taxon>
        <taxon>Teleostei</taxon>
        <taxon>Ostariophysi</taxon>
        <taxon>Siluriformes</taxon>
        <taxon>Siluridae</taxon>
        <taxon>Silurus</taxon>
    </lineage>
</organism>
<accession>A0AAD5A4X4</accession>
<dbReference type="SUPFAM" id="SSF48726">
    <property type="entry name" value="Immunoglobulin"/>
    <property type="match status" value="1"/>
</dbReference>
<evidence type="ECO:0000313" key="4">
    <source>
        <dbReference type="Proteomes" id="UP001205998"/>
    </source>
</evidence>
<dbReference type="InterPro" id="IPR007110">
    <property type="entry name" value="Ig-like_dom"/>
</dbReference>
<feature type="chain" id="PRO_5042152687" description="Ig-like domain-containing protein" evidence="1">
    <location>
        <begin position="19"/>
        <end position="99"/>
    </location>
</feature>
<proteinExistence type="predicted"/>
<sequence>MLSLVPLLLLALVPYVFCATELIQPDSVLLKPGETLSITCRVSGASITDGSRHDGTAWIRHPAGKTLEWIVNIYYDGSTHYSDKLKSRFRLPETRPATQ</sequence>
<evidence type="ECO:0000259" key="2">
    <source>
        <dbReference type="PROSITE" id="PS50835"/>
    </source>
</evidence>
<protein>
    <recommendedName>
        <fullName evidence="2">Ig-like domain-containing protein</fullName>
    </recommendedName>
</protein>
<dbReference type="Proteomes" id="UP001205998">
    <property type="component" value="Unassembled WGS sequence"/>
</dbReference>
<dbReference type="PANTHER" id="PTHR23266">
    <property type="entry name" value="IMMUNOGLOBULIN HEAVY CHAIN"/>
    <property type="match status" value="1"/>
</dbReference>
<reference evidence="3" key="1">
    <citation type="submission" date="2018-07" db="EMBL/GenBank/DDBJ databases">
        <title>Comparative genomics of catfishes provides insights into carnivory and benthic adaptation.</title>
        <authorList>
            <person name="Zhang Y."/>
            <person name="Wang D."/>
            <person name="Peng Z."/>
            <person name="Zheng S."/>
            <person name="Shao F."/>
            <person name="Tao W."/>
        </authorList>
    </citation>
    <scope>NUCLEOTIDE SEQUENCE</scope>
    <source>
        <strain evidence="3">Chongqing</strain>
    </source>
</reference>
<dbReference type="EMBL" id="MU576863">
    <property type="protein sequence ID" value="KAI5609530.1"/>
    <property type="molecule type" value="Genomic_DNA"/>
</dbReference>
<dbReference type="InterPro" id="IPR036179">
    <property type="entry name" value="Ig-like_dom_sf"/>
</dbReference>
<dbReference type="PROSITE" id="PS50835">
    <property type="entry name" value="IG_LIKE"/>
    <property type="match status" value="1"/>
</dbReference>
<evidence type="ECO:0000256" key="1">
    <source>
        <dbReference type="SAM" id="SignalP"/>
    </source>
</evidence>
<keyword evidence="1" id="KW-0732">Signal</keyword>
<dbReference type="AlphaFoldDB" id="A0AAD5A4X4"/>
<dbReference type="Gene3D" id="2.60.40.10">
    <property type="entry name" value="Immunoglobulins"/>
    <property type="match status" value="1"/>
</dbReference>